<dbReference type="InterPro" id="IPR016135">
    <property type="entry name" value="UBQ-conjugating_enzyme/RWD"/>
</dbReference>
<dbReference type="PROSITE" id="PS51194">
    <property type="entry name" value="HELICASE_CTER"/>
    <property type="match status" value="1"/>
</dbReference>
<protein>
    <recommendedName>
        <fullName evidence="1">RNA helicase</fullName>
        <ecNumber evidence="1">3.6.4.13</ecNumber>
    </recommendedName>
</protein>
<dbReference type="InterPro" id="IPR007502">
    <property type="entry name" value="Helicase-assoc_dom"/>
</dbReference>
<dbReference type="InterPro" id="IPR006575">
    <property type="entry name" value="RWD_dom"/>
</dbReference>
<dbReference type="SUPFAM" id="SSF52540">
    <property type="entry name" value="P-loop containing nucleoside triphosphate hydrolases"/>
    <property type="match status" value="1"/>
</dbReference>
<organism evidence="10 11">
    <name type="scientific">Coemansia brasiliensis</name>
    <dbReference type="NCBI Taxonomy" id="2650707"/>
    <lineage>
        <taxon>Eukaryota</taxon>
        <taxon>Fungi</taxon>
        <taxon>Fungi incertae sedis</taxon>
        <taxon>Zoopagomycota</taxon>
        <taxon>Kickxellomycotina</taxon>
        <taxon>Kickxellomycetes</taxon>
        <taxon>Kickxellales</taxon>
        <taxon>Kickxellaceae</taxon>
        <taxon>Coemansia</taxon>
    </lineage>
</organism>
<dbReference type="CDD" id="cd17917">
    <property type="entry name" value="DEXHc_RHA-like"/>
    <property type="match status" value="1"/>
</dbReference>
<dbReference type="Pfam" id="PF05773">
    <property type="entry name" value="RWD"/>
    <property type="match status" value="1"/>
</dbReference>
<evidence type="ECO:0000259" key="8">
    <source>
        <dbReference type="PROSITE" id="PS51192"/>
    </source>
</evidence>
<dbReference type="InterPro" id="IPR011709">
    <property type="entry name" value="DEAD-box_helicase_OB_fold"/>
</dbReference>
<gene>
    <name evidence="10" type="primary">ucp12</name>
    <name evidence="10" type="ORF">IWW36_002017</name>
</gene>
<feature type="compositionally biased region" description="Polar residues" evidence="7">
    <location>
        <begin position="527"/>
        <end position="546"/>
    </location>
</feature>
<dbReference type="InterPro" id="IPR001650">
    <property type="entry name" value="Helicase_C-like"/>
</dbReference>
<evidence type="ECO:0000259" key="9">
    <source>
        <dbReference type="PROSITE" id="PS51194"/>
    </source>
</evidence>
<evidence type="ECO:0000313" key="11">
    <source>
        <dbReference type="Proteomes" id="UP001139887"/>
    </source>
</evidence>
<dbReference type="InterPro" id="IPR059023">
    <property type="entry name" value="RNA_hel_CTD"/>
</dbReference>
<dbReference type="InterPro" id="IPR014001">
    <property type="entry name" value="Helicase_ATP-bd"/>
</dbReference>
<evidence type="ECO:0000256" key="5">
    <source>
        <dbReference type="ARBA" id="ARBA00022840"/>
    </source>
</evidence>
<dbReference type="SMART" id="SM00487">
    <property type="entry name" value="DEXDc"/>
    <property type="match status" value="1"/>
</dbReference>
<proteinExistence type="predicted"/>
<keyword evidence="3 10" id="KW-0378">Hydrolase</keyword>
<dbReference type="InterPro" id="IPR027417">
    <property type="entry name" value="P-loop_NTPase"/>
</dbReference>
<comment type="caution">
    <text evidence="10">The sequence shown here is derived from an EMBL/GenBank/DDBJ whole genome shotgun (WGS) entry which is preliminary data.</text>
</comment>
<keyword evidence="11" id="KW-1185">Reference proteome</keyword>
<comment type="catalytic activity">
    <reaction evidence="6">
        <text>ATP + H2O = ADP + phosphate + H(+)</text>
        <dbReference type="Rhea" id="RHEA:13065"/>
        <dbReference type="ChEBI" id="CHEBI:15377"/>
        <dbReference type="ChEBI" id="CHEBI:15378"/>
        <dbReference type="ChEBI" id="CHEBI:30616"/>
        <dbReference type="ChEBI" id="CHEBI:43474"/>
        <dbReference type="ChEBI" id="CHEBI:456216"/>
        <dbReference type="EC" id="3.6.4.13"/>
    </reaction>
</comment>
<dbReference type="Proteomes" id="UP001139887">
    <property type="component" value="Unassembled WGS sequence"/>
</dbReference>
<dbReference type="PANTHER" id="PTHR18934">
    <property type="entry name" value="ATP-DEPENDENT RNA HELICASE"/>
    <property type="match status" value="1"/>
</dbReference>
<reference evidence="10" key="1">
    <citation type="submission" date="2022-07" db="EMBL/GenBank/DDBJ databases">
        <title>Phylogenomic reconstructions and comparative analyses of Kickxellomycotina fungi.</title>
        <authorList>
            <person name="Reynolds N.K."/>
            <person name="Stajich J.E."/>
            <person name="Barry K."/>
            <person name="Grigoriev I.V."/>
            <person name="Crous P."/>
            <person name="Smith M.E."/>
        </authorList>
    </citation>
    <scope>NUCLEOTIDE SEQUENCE</scope>
    <source>
        <strain evidence="10">NRRL 1566</strain>
    </source>
</reference>
<evidence type="ECO:0000313" key="10">
    <source>
        <dbReference type="EMBL" id="KAJ2850269.1"/>
    </source>
</evidence>
<dbReference type="InterPro" id="IPR011545">
    <property type="entry name" value="DEAD/DEAH_box_helicase_dom"/>
</dbReference>
<dbReference type="PANTHER" id="PTHR18934:SF267">
    <property type="entry name" value="ATP-DEPENDENT RNA HELICASE YLR419W-RELATED"/>
    <property type="match status" value="1"/>
</dbReference>
<dbReference type="InterPro" id="IPR056328">
    <property type="entry name" value="DSRM_DHX29"/>
</dbReference>
<feature type="region of interest" description="Disordered" evidence="7">
    <location>
        <begin position="1"/>
        <end position="48"/>
    </location>
</feature>
<evidence type="ECO:0000256" key="1">
    <source>
        <dbReference type="ARBA" id="ARBA00012552"/>
    </source>
</evidence>
<dbReference type="Gene3D" id="3.40.50.300">
    <property type="entry name" value="P-loop containing nucleotide triphosphate hydrolases"/>
    <property type="match status" value="2"/>
</dbReference>
<evidence type="ECO:0000256" key="2">
    <source>
        <dbReference type="ARBA" id="ARBA00022741"/>
    </source>
</evidence>
<dbReference type="Gene3D" id="3.10.110.10">
    <property type="entry name" value="Ubiquitin Conjugating Enzyme"/>
    <property type="match status" value="1"/>
</dbReference>
<feature type="domain" description="Helicase ATP-binding" evidence="8">
    <location>
        <begin position="593"/>
        <end position="763"/>
    </location>
</feature>
<dbReference type="Pfam" id="PF07717">
    <property type="entry name" value="OB_NTP_bind"/>
    <property type="match status" value="1"/>
</dbReference>
<dbReference type="Pfam" id="PF26026">
    <property type="entry name" value="RNA_hel_CTD"/>
    <property type="match status" value="1"/>
</dbReference>
<dbReference type="GO" id="GO:0005524">
    <property type="term" value="F:ATP binding"/>
    <property type="evidence" value="ECO:0007669"/>
    <property type="project" value="UniProtKB-KW"/>
</dbReference>
<name>A0A9W8IFM3_9FUNG</name>
<dbReference type="EC" id="3.6.4.13" evidence="1"/>
<dbReference type="SUPFAM" id="SSF54495">
    <property type="entry name" value="UBC-like"/>
    <property type="match status" value="1"/>
</dbReference>
<keyword evidence="5" id="KW-0067">ATP-binding</keyword>
<dbReference type="OrthoDB" id="5600252at2759"/>
<feature type="region of interest" description="Disordered" evidence="7">
    <location>
        <begin position="527"/>
        <end position="558"/>
    </location>
</feature>
<evidence type="ECO:0000256" key="3">
    <source>
        <dbReference type="ARBA" id="ARBA00022801"/>
    </source>
</evidence>
<dbReference type="SMART" id="SM00847">
    <property type="entry name" value="HA2"/>
    <property type="match status" value="1"/>
</dbReference>
<keyword evidence="4 10" id="KW-0347">Helicase</keyword>
<feature type="domain" description="Helicase C-terminal" evidence="9">
    <location>
        <begin position="863"/>
        <end position="1032"/>
    </location>
</feature>
<dbReference type="Pfam" id="PF24385">
    <property type="entry name" value="DSRM_DHX29"/>
    <property type="match status" value="1"/>
</dbReference>
<dbReference type="SMART" id="SM00490">
    <property type="entry name" value="HELICc"/>
    <property type="match status" value="1"/>
</dbReference>
<evidence type="ECO:0000256" key="4">
    <source>
        <dbReference type="ARBA" id="ARBA00022806"/>
    </source>
</evidence>
<dbReference type="Gene3D" id="1.20.120.1080">
    <property type="match status" value="1"/>
</dbReference>
<dbReference type="Pfam" id="PF00270">
    <property type="entry name" value="DEAD"/>
    <property type="match status" value="1"/>
</dbReference>
<dbReference type="CDD" id="cd18791">
    <property type="entry name" value="SF2_C_RHA"/>
    <property type="match status" value="1"/>
</dbReference>
<dbReference type="GO" id="GO:0016787">
    <property type="term" value="F:hydrolase activity"/>
    <property type="evidence" value="ECO:0007669"/>
    <property type="project" value="UniProtKB-KW"/>
</dbReference>
<dbReference type="GO" id="GO:0003724">
    <property type="term" value="F:RNA helicase activity"/>
    <property type="evidence" value="ECO:0007669"/>
    <property type="project" value="UniProtKB-EC"/>
</dbReference>
<dbReference type="Pfam" id="PF24899">
    <property type="entry name" value="UBA_DHX29"/>
    <property type="match status" value="1"/>
</dbReference>
<dbReference type="GO" id="GO:0003723">
    <property type="term" value="F:RNA binding"/>
    <property type="evidence" value="ECO:0007669"/>
    <property type="project" value="TreeGrafter"/>
</dbReference>
<dbReference type="EMBL" id="JANBUW010000037">
    <property type="protein sequence ID" value="KAJ2850269.1"/>
    <property type="molecule type" value="Genomic_DNA"/>
</dbReference>
<evidence type="ECO:0000256" key="7">
    <source>
        <dbReference type="SAM" id="MobiDB-lite"/>
    </source>
</evidence>
<dbReference type="InterPro" id="IPR056890">
    <property type="entry name" value="UBA_DHX29-like"/>
</dbReference>
<dbReference type="Pfam" id="PF00271">
    <property type="entry name" value="Helicase_C"/>
    <property type="match status" value="1"/>
</dbReference>
<evidence type="ECO:0000256" key="6">
    <source>
        <dbReference type="ARBA" id="ARBA00047984"/>
    </source>
</evidence>
<keyword evidence="2" id="KW-0547">Nucleotide-binding</keyword>
<dbReference type="FunFam" id="3.40.50.300:FF:000500">
    <property type="entry name" value="ATP-dependent RNA helicase DHX29"/>
    <property type="match status" value="1"/>
</dbReference>
<sequence length="1393" mass="154053">MGTKSKKAGAAQGEAKFKKAGAVQDEAKARKTAATEPATDSSSPAQALFGKWTGKTPVTLLNEFVQKNAGWQRVDYQMHGGSSSGFHCIVRLSKVDKKQPNSPLSVIYKPEATDSMPSKHSTSLEARHMAATFVLHRLRSDTNLHRMLPPVHRSYWLELETMRKQGASSQWIFTNDPFAAKQAQAKMKEEQKSKQIKQQERMARAEAGHKEELLRPAQRKRWEEMAEVHMSDRHRHDVEEVVRRWTKKWGVSEPQSEDDKLKVKEDLIKQGFREAHVEEALIYAKGLDQARDWLCVHVPEDDLPEQFMRRTHGASATVVINSSANAQHSKLSMQLAAKRVARAGFSASTCEKTVQQMLDSQEGSVSLNAAEAWAAFTLVNQLCGRSTTLPVAGNKSGSNEVQQAIDEEAQMVDSIYADEKRVDRSSEFKITVALKPIDAQLCPSDVQLVLWVPPGVEYPEQQAAVTVMSDQIPAYLKLHATQQLNTQLSGDGLPVLFEAVNIAEQMLEQWLANPPPLTKLLQEMSLDSTQNTSQSAQPNTKTSASRSQHKLQKQQDTKRLCAEFAQRQSLPEYQKMQKARASLPAAMQKERIVQLVDSSRCVVVAGATGSGKTTQIPQFILDAALQQGTYANIICTQPRRISAIGVATRVAAERAEDVNSSRMGAVVGYAVRGESRQTRDTRLLFCTTGVLLRMLAEDPDLTSVTHVICDEVHERSVDADLLLVLLRRCLERNKQLRIVLMSATAQCGVFAEYFGASVPSVTISGRTFPVDDIYVEDFVAGLTETQLADVFGAAHIGKARERLNSAPRIAQGDSNRAEPARAWLKHKQQLEIRGCGELQAACVASWNERFSEPTQIDTNMVGAVIGYIDATAAPEQAVLLFVPGVAEIHACIEAVRRAVSNAYVLPLHAGLTPAEQQRVFARPSRPDQRKVIVATNIAETSITIDDIGFVVDCGRVREVRYDHVTRVARLVTAFCSRAAATQRQGRAGRIQRGKCYRIYTRFTEEHEMPQQATPEILRLPLEQVCLQTKALGHADSQAFLQDALDPPPALAVRSAESLLVSMGACQYPQGPLLALGQLMSEIPLDLRLAKTLLLGAIFNLHERALRLVSLMALDRPLFAAGSSLDQREAVRNMRIRCAPAMALSDWLADLAVFERCLRDDMPAGVSRVALREAKSSVKQLRRCLDRLGLAPDKSADGDMDEGQQLNVLRAVLLAGLSPNIARVRVPQLKYQEVAHGTVSVDREARELSFYAVDAVGKDGACWQDHDLRTDRRVFVHPQSIMFTESKYPVPFVAYLSQSSNGTKTYLRDVTVPPLYGLLMFGPQLLVDHDYKVIGIGESGGLAVRAWPRIGVLVGHLRRLLDELLRRKLADPNLSIAGHPIITTVLSLIKTEGR</sequence>
<dbReference type="PROSITE" id="PS51192">
    <property type="entry name" value="HELICASE_ATP_BIND_1"/>
    <property type="match status" value="1"/>
</dbReference>
<accession>A0A9W8IFM3</accession>